<gene>
    <name evidence="1" type="ORF">DPMN_092429</name>
</gene>
<keyword evidence="2" id="KW-1185">Reference proteome</keyword>
<comment type="caution">
    <text evidence="1">The sequence shown here is derived from an EMBL/GenBank/DDBJ whole genome shotgun (WGS) entry which is preliminary data.</text>
</comment>
<protein>
    <submittedName>
        <fullName evidence="1">Uncharacterized protein</fullName>
    </submittedName>
</protein>
<dbReference type="AlphaFoldDB" id="A0A9D4L2E4"/>
<evidence type="ECO:0000313" key="2">
    <source>
        <dbReference type="Proteomes" id="UP000828390"/>
    </source>
</evidence>
<reference evidence="1" key="1">
    <citation type="journal article" date="2019" name="bioRxiv">
        <title>The Genome of the Zebra Mussel, Dreissena polymorpha: A Resource for Invasive Species Research.</title>
        <authorList>
            <person name="McCartney M.A."/>
            <person name="Auch B."/>
            <person name="Kono T."/>
            <person name="Mallez S."/>
            <person name="Zhang Y."/>
            <person name="Obille A."/>
            <person name="Becker A."/>
            <person name="Abrahante J.E."/>
            <person name="Garbe J."/>
            <person name="Badalamenti J.P."/>
            <person name="Herman A."/>
            <person name="Mangelson H."/>
            <person name="Liachko I."/>
            <person name="Sullivan S."/>
            <person name="Sone E.D."/>
            <person name="Koren S."/>
            <person name="Silverstein K.A.T."/>
            <person name="Beckman K.B."/>
            <person name="Gohl D.M."/>
        </authorList>
    </citation>
    <scope>NUCLEOTIDE SEQUENCE</scope>
    <source>
        <strain evidence="1">Duluth1</strain>
        <tissue evidence="1">Whole animal</tissue>
    </source>
</reference>
<dbReference type="EMBL" id="JAIWYP010000003">
    <property type="protein sequence ID" value="KAH3850024.1"/>
    <property type="molecule type" value="Genomic_DNA"/>
</dbReference>
<organism evidence="1 2">
    <name type="scientific">Dreissena polymorpha</name>
    <name type="common">Zebra mussel</name>
    <name type="synonym">Mytilus polymorpha</name>
    <dbReference type="NCBI Taxonomy" id="45954"/>
    <lineage>
        <taxon>Eukaryota</taxon>
        <taxon>Metazoa</taxon>
        <taxon>Spiralia</taxon>
        <taxon>Lophotrochozoa</taxon>
        <taxon>Mollusca</taxon>
        <taxon>Bivalvia</taxon>
        <taxon>Autobranchia</taxon>
        <taxon>Heteroconchia</taxon>
        <taxon>Euheterodonta</taxon>
        <taxon>Imparidentia</taxon>
        <taxon>Neoheterodontei</taxon>
        <taxon>Myida</taxon>
        <taxon>Dreissenoidea</taxon>
        <taxon>Dreissenidae</taxon>
        <taxon>Dreissena</taxon>
    </lineage>
</organism>
<evidence type="ECO:0000313" key="1">
    <source>
        <dbReference type="EMBL" id="KAH3850024.1"/>
    </source>
</evidence>
<accession>A0A9D4L2E4</accession>
<reference evidence="1" key="2">
    <citation type="submission" date="2020-11" db="EMBL/GenBank/DDBJ databases">
        <authorList>
            <person name="McCartney M.A."/>
            <person name="Auch B."/>
            <person name="Kono T."/>
            <person name="Mallez S."/>
            <person name="Becker A."/>
            <person name="Gohl D.M."/>
            <person name="Silverstein K.A.T."/>
            <person name="Koren S."/>
            <person name="Bechman K.B."/>
            <person name="Herman A."/>
            <person name="Abrahante J.E."/>
            <person name="Garbe J."/>
        </authorList>
    </citation>
    <scope>NUCLEOTIDE SEQUENCE</scope>
    <source>
        <strain evidence="1">Duluth1</strain>
        <tissue evidence="1">Whole animal</tissue>
    </source>
</reference>
<proteinExistence type="predicted"/>
<name>A0A9D4L2E4_DREPO</name>
<sequence>MKHGIAFDDYVMGLTVFSHETVAVSVRNLKIISIVEVASELKIIQSFSTERICDGKCYNTESDDLYVCCGENTKKNGPGRVKVL</sequence>
<dbReference type="Proteomes" id="UP000828390">
    <property type="component" value="Unassembled WGS sequence"/>
</dbReference>